<keyword evidence="2" id="KW-1185">Reference proteome</keyword>
<dbReference type="PANTHER" id="PTHR31286">
    <property type="entry name" value="GLYCINE-RICH CELL WALL STRUCTURAL PROTEIN 1.8-LIKE"/>
    <property type="match status" value="1"/>
</dbReference>
<organism evidence="1 2">
    <name type="scientific">Dendrobium thyrsiflorum</name>
    <name type="common">Pinecone-like raceme dendrobium</name>
    <name type="synonym">Orchid</name>
    <dbReference type="NCBI Taxonomy" id="117978"/>
    <lineage>
        <taxon>Eukaryota</taxon>
        <taxon>Viridiplantae</taxon>
        <taxon>Streptophyta</taxon>
        <taxon>Embryophyta</taxon>
        <taxon>Tracheophyta</taxon>
        <taxon>Spermatophyta</taxon>
        <taxon>Magnoliopsida</taxon>
        <taxon>Liliopsida</taxon>
        <taxon>Asparagales</taxon>
        <taxon>Orchidaceae</taxon>
        <taxon>Epidendroideae</taxon>
        <taxon>Malaxideae</taxon>
        <taxon>Dendrobiinae</taxon>
        <taxon>Dendrobium</taxon>
    </lineage>
</organism>
<dbReference type="EMBL" id="JANQDX010000018">
    <property type="protein sequence ID" value="KAL0906886.1"/>
    <property type="molecule type" value="Genomic_DNA"/>
</dbReference>
<dbReference type="AlphaFoldDB" id="A0ABD0U459"/>
<dbReference type="Proteomes" id="UP001552299">
    <property type="component" value="Unassembled WGS sequence"/>
</dbReference>
<sequence>MKGLFSPIWIRLPKLHLMYWDSSNIARMAAMVGEPLRMDEQTSSCGQNSCARVCVHIDLRQKLPLIVEYEGFPNLCFQCGHTSHKAEHCHAITQQQLTKVQRPPTLHTRTKSAGPPISGLSTYKFVEDSSNRILNLTKQRCRVSQVYFHKELQQLGPIATVLRKRKKAPDDIICGDVVPSRDQC</sequence>
<gene>
    <name evidence="1" type="ORF">M5K25_025416</name>
</gene>
<dbReference type="InterPro" id="IPR040256">
    <property type="entry name" value="At4g02000-like"/>
</dbReference>
<name>A0ABD0U459_DENTH</name>
<reference evidence="1 2" key="1">
    <citation type="journal article" date="2024" name="Plant Biotechnol. J.">
        <title>Dendrobium thyrsiflorum genome and its molecular insights into genes involved in important horticultural traits.</title>
        <authorList>
            <person name="Chen B."/>
            <person name="Wang J.Y."/>
            <person name="Zheng P.J."/>
            <person name="Li K.L."/>
            <person name="Liang Y.M."/>
            <person name="Chen X.F."/>
            <person name="Zhang C."/>
            <person name="Zhao X."/>
            <person name="He X."/>
            <person name="Zhang G.Q."/>
            <person name="Liu Z.J."/>
            <person name="Xu Q."/>
        </authorList>
    </citation>
    <scope>NUCLEOTIDE SEQUENCE [LARGE SCALE GENOMIC DNA]</scope>
    <source>
        <strain evidence="1">GZMU011</strain>
    </source>
</reference>
<evidence type="ECO:0000313" key="1">
    <source>
        <dbReference type="EMBL" id="KAL0906886.1"/>
    </source>
</evidence>
<evidence type="ECO:0008006" key="3">
    <source>
        <dbReference type="Google" id="ProtNLM"/>
    </source>
</evidence>
<proteinExistence type="predicted"/>
<comment type="caution">
    <text evidence="1">The sequence shown here is derived from an EMBL/GenBank/DDBJ whole genome shotgun (WGS) entry which is preliminary data.</text>
</comment>
<evidence type="ECO:0000313" key="2">
    <source>
        <dbReference type="Proteomes" id="UP001552299"/>
    </source>
</evidence>
<protein>
    <recommendedName>
        <fullName evidence="3">DUF4283 domain-containing protein</fullName>
    </recommendedName>
</protein>
<accession>A0ABD0U459</accession>
<dbReference type="PANTHER" id="PTHR31286:SF180">
    <property type="entry name" value="OS10G0362600 PROTEIN"/>
    <property type="match status" value="1"/>
</dbReference>